<dbReference type="NCBIfam" id="NF011080">
    <property type="entry name" value="PRK14508.1-3"/>
    <property type="match status" value="1"/>
</dbReference>
<keyword evidence="12" id="KW-1185">Reference proteome</keyword>
<evidence type="ECO:0000256" key="5">
    <source>
        <dbReference type="ARBA" id="ARBA00022676"/>
    </source>
</evidence>
<reference evidence="11 12" key="1">
    <citation type="submission" date="2019-02" db="EMBL/GenBank/DDBJ databases">
        <title>Deep-cultivation of Planctomycetes and their phenomic and genomic characterization uncovers novel biology.</title>
        <authorList>
            <person name="Wiegand S."/>
            <person name="Jogler M."/>
            <person name="Boedeker C."/>
            <person name="Pinto D."/>
            <person name="Vollmers J."/>
            <person name="Rivas-Marin E."/>
            <person name="Kohn T."/>
            <person name="Peeters S.H."/>
            <person name="Heuer A."/>
            <person name="Rast P."/>
            <person name="Oberbeckmann S."/>
            <person name="Bunk B."/>
            <person name="Jeske O."/>
            <person name="Meyerdierks A."/>
            <person name="Storesund J.E."/>
            <person name="Kallscheuer N."/>
            <person name="Luecker S."/>
            <person name="Lage O.M."/>
            <person name="Pohl T."/>
            <person name="Merkel B.J."/>
            <person name="Hornburger P."/>
            <person name="Mueller R.-W."/>
            <person name="Bruemmer F."/>
            <person name="Labrenz M."/>
            <person name="Spormann A.M."/>
            <person name="Op den Camp H."/>
            <person name="Overmann J."/>
            <person name="Amann R."/>
            <person name="Jetten M.S.M."/>
            <person name="Mascher T."/>
            <person name="Medema M.H."/>
            <person name="Devos D.P."/>
            <person name="Kaster A.-K."/>
            <person name="Ovreas L."/>
            <person name="Rohde M."/>
            <person name="Galperin M.Y."/>
            <person name="Jogler C."/>
        </authorList>
    </citation>
    <scope>NUCLEOTIDE SEQUENCE [LARGE SCALE GENOMIC DNA]</scope>
    <source>
        <strain evidence="11 12">FF011L</strain>
    </source>
</reference>
<dbReference type="InterPro" id="IPR003385">
    <property type="entry name" value="Glyco_hydro_77"/>
</dbReference>
<comment type="similarity">
    <text evidence="2 10">Belongs to the disproportionating enzyme family.</text>
</comment>
<evidence type="ECO:0000256" key="7">
    <source>
        <dbReference type="ARBA" id="ARBA00023277"/>
    </source>
</evidence>
<proteinExistence type="inferred from homology"/>
<comment type="catalytic activity">
    <reaction evidence="1 10">
        <text>Transfers a segment of a (1-&gt;4)-alpha-D-glucan to a new position in an acceptor, which may be glucose or a (1-&gt;4)-alpha-D-glucan.</text>
        <dbReference type="EC" id="2.4.1.25"/>
    </reaction>
</comment>
<protein>
    <recommendedName>
        <fullName evidence="4 10">4-alpha-glucanotransferase</fullName>
        <ecNumber evidence="3 10">2.4.1.25</ecNumber>
    </recommendedName>
    <alternativeName>
        <fullName evidence="8 10">Amylomaltase</fullName>
    </alternativeName>
    <alternativeName>
        <fullName evidence="9 10">Disproportionating enzyme</fullName>
    </alternativeName>
</protein>
<organism evidence="11 12">
    <name type="scientific">Roseimaritima multifibrata</name>
    <dbReference type="NCBI Taxonomy" id="1930274"/>
    <lineage>
        <taxon>Bacteria</taxon>
        <taxon>Pseudomonadati</taxon>
        <taxon>Planctomycetota</taxon>
        <taxon>Planctomycetia</taxon>
        <taxon>Pirellulales</taxon>
        <taxon>Pirellulaceae</taxon>
        <taxon>Roseimaritima</taxon>
    </lineage>
</organism>
<dbReference type="RefSeq" id="WP_145352983.1">
    <property type="nucleotide sequence ID" value="NZ_CP036262.1"/>
</dbReference>
<evidence type="ECO:0000256" key="6">
    <source>
        <dbReference type="ARBA" id="ARBA00022679"/>
    </source>
</evidence>
<keyword evidence="6 10" id="KW-0808">Transferase</keyword>
<dbReference type="Pfam" id="PF02446">
    <property type="entry name" value="Glyco_hydro_77"/>
    <property type="match status" value="1"/>
</dbReference>
<dbReference type="GO" id="GO:0005975">
    <property type="term" value="P:carbohydrate metabolic process"/>
    <property type="evidence" value="ECO:0007669"/>
    <property type="project" value="InterPro"/>
</dbReference>
<evidence type="ECO:0000256" key="8">
    <source>
        <dbReference type="ARBA" id="ARBA00031423"/>
    </source>
</evidence>
<dbReference type="Gene3D" id="3.20.20.80">
    <property type="entry name" value="Glycosidases"/>
    <property type="match status" value="1"/>
</dbReference>
<evidence type="ECO:0000256" key="10">
    <source>
        <dbReference type="RuleBase" id="RU361207"/>
    </source>
</evidence>
<dbReference type="InterPro" id="IPR017853">
    <property type="entry name" value="GH"/>
</dbReference>
<keyword evidence="5 10" id="KW-0328">Glycosyltransferase</keyword>
<evidence type="ECO:0000313" key="11">
    <source>
        <dbReference type="EMBL" id="QDS95069.1"/>
    </source>
</evidence>
<sequence length="507" mass="57010">MRFPRTSGILLHLTSLPGPDGIGDLGPQAYAFVDFLQKAGQQIWQILPLGPPAEGNSPYSCYSAFAGNPLLISLQELVRKGLLESSDLAEANGRLPSEGLPDAAVDYAAVADHKMPLLRLAYERFNQANNDEANQAFAQFCEQQASWLEDFARFESLLQHFQQADWSKWPEDLVKRDPAALAKWDAELSDSIRYSKFLQFVFDRQFVALKQYANDRHVLIYGDMPIFVAHESADVWANQELFCVDEKGRPTLVAGVPPDYFSKTGQLWGNPLYRWDVLAETNYAWWTARFATALRQFDLLRVDHFRGFEAYWEIPASARTAVAGSWRPGPGAAPFQAAREALGELPIIAEDLGMITAEVHALRESLGFPGMRVFQFGFDNVDDDFHRPDQFPEESAAYTGTHDNDTLMGWYKNRRPPREGIDPLAEIIKGEGEVHRKMIDAVLQSRSDIAIIPMQDLLGLGNEARMNLPGKAKGNWTWRVQAAALTEQLSSSFREQTKKAGRVHFDL</sequence>
<evidence type="ECO:0000256" key="4">
    <source>
        <dbReference type="ARBA" id="ARBA00020295"/>
    </source>
</evidence>
<dbReference type="AlphaFoldDB" id="A0A517MJK0"/>
<dbReference type="EMBL" id="CP036262">
    <property type="protein sequence ID" value="QDS95069.1"/>
    <property type="molecule type" value="Genomic_DNA"/>
</dbReference>
<dbReference type="PANTHER" id="PTHR32438">
    <property type="entry name" value="4-ALPHA-GLUCANOTRANSFERASE DPE1, CHLOROPLASTIC/AMYLOPLASTIC"/>
    <property type="match status" value="1"/>
</dbReference>
<keyword evidence="7 10" id="KW-0119">Carbohydrate metabolism</keyword>
<evidence type="ECO:0000256" key="3">
    <source>
        <dbReference type="ARBA" id="ARBA00012560"/>
    </source>
</evidence>
<dbReference type="NCBIfam" id="TIGR00217">
    <property type="entry name" value="malQ"/>
    <property type="match status" value="1"/>
</dbReference>
<dbReference type="KEGG" id="rml:FF011L_38530"/>
<dbReference type="SUPFAM" id="SSF51445">
    <property type="entry name" value="(Trans)glycosidases"/>
    <property type="match status" value="1"/>
</dbReference>
<dbReference type="GO" id="GO:0004134">
    <property type="term" value="F:4-alpha-glucanotransferase activity"/>
    <property type="evidence" value="ECO:0007669"/>
    <property type="project" value="UniProtKB-EC"/>
</dbReference>
<evidence type="ECO:0000313" key="12">
    <source>
        <dbReference type="Proteomes" id="UP000320672"/>
    </source>
</evidence>
<accession>A0A517MJK0</accession>
<gene>
    <name evidence="11" type="primary">malQ</name>
    <name evidence="11" type="ORF">FF011L_38530</name>
</gene>
<dbReference type="OrthoDB" id="9811841at2"/>
<dbReference type="PANTHER" id="PTHR32438:SF5">
    <property type="entry name" value="4-ALPHA-GLUCANOTRANSFERASE DPE1, CHLOROPLASTIC_AMYLOPLASTIC"/>
    <property type="match status" value="1"/>
</dbReference>
<name>A0A517MJK0_9BACT</name>
<evidence type="ECO:0000256" key="2">
    <source>
        <dbReference type="ARBA" id="ARBA00005684"/>
    </source>
</evidence>
<dbReference type="Proteomes" id="UP000320672">
    <property type="component" value="Chromosome"/>
</dbReference>
<dbReference type="EC" id="2.4.1.25" evidence="3 10"/>
<evidence type="ECO:0000256" key="1">
    <source>
        <dbReference type="ARBA" id="ARBA00000439"/>
    </source>
</evidence>
<evidence type="ECO:0000256" key="9">
    <source>
        <dbReference type="ARBA" id="ARBA00031501"/>
    </source>
</evidence>